<protein>
    <submittedName>
        <fullName evidence="2">Regulatory Fis family protein</fullName>
    </submittedName>
</protein>
<organism evidence="2 3">
    <name type="scientific">Falsochrobactrum ovis</name>
    <dbReference type="NCBI Taxonomy" id="1293442"/>
    <lineage>
        <taxon>Bacteria</taxon>
        <taxon>Pseudomonadati</taxon>
        <taxon>Pseudomonadota</taxon>
        <taxon>Alphaproteobacteria</taxon>
        <taxon>Hyphomicrobiales</taxon>
        <taxon>Brucellaceae</taxon>
        <taxon>Falsochrobactrum</taxon>
    </lineage>
</organism>
<dbReference type="SUPFAM" id="SSF46689">
    <property type="entry name" value="Homeodomain-like"/>
    <property type="match status" value="1"/>
</dbReference>
<evidence type="ECO:0000313" key="2">
    <source>
        <dbReference type="EMBL" id="RAK25606.1"/>
    </source>
</evidence>
<dbReference type="Pfam" id="PF02954">
    <property type="entry name" value="HTH_8"/>
    <property type="match status" value="1"/>
</dbReference>
<dbReference type="Gene3D" id="1.10.10.60">
    <property type="entry name" value="Homeodomain-like"/>
    <property type="match status" value="1"/>
</dbReference>
<sequence>MTDRSPLFGSYGVRSALRLFGKRNKSAQTAAGGVAEPVFGKRMQQPDQSVSMQEARLSYLCSELLVLFEDQAFPKDTLPFVLGLERGYPRLLLRDSAVVTIDGETGHLVFTEFASHAGVIVVTASEERLIDHVVCRLAASGNAPGEETANKAVQMLVGQTLADVDRRLILQTLRHCHGNRTRTTNMLSISLRTIRNKLREYWRTYEAEGAQL</sequence>
<accession>A0A364JS93</accession>
<dbReference type="Proteomes" id="UP000249453">
    <property type="component" value="Unassembled WGS sequence"/>
</dbReference>
<feature type="domain" description="DNA binding HTH" evidence="1">
    <location>
        <begin position="160"/>
        <end position="201"/>
    </location>
</feature>
<dbReference type="AlphaFoldDB" id="A0A364JS93"/>
<dbReference type="OrthoDB" id="5624883at2"/>
<dbReference type="InterPro" id="IPR002197">
    <property type="entry name" value="HTH_Fis"/>
</dbReference>
<dbReference type="InterPro" id="IPR009057">
    <property type="entry name" value="Homeodomain-like_sf"/>
</dbReference>
<proteinExistence type="predicted"/>
<keyword evidence="3" id="KW-1185">Reference proteome</keyword>
<reference evidence="2 3" key="1">
    <citation type="submission" date="2018-06" db="EMBL/GenBank/DDBJ databases">
        <title>Genomic Encyclopedia of Type Strains, Phase IV (KMG-IV): sequencing the most valuable type-strain genomes for metagenomic binning, comparative biology and taxonomic classification.</title>
        <authorList>
            <person name="Goeker M."/>
        </authorList>
    </citation>
    <scope>NUCLEOTIDE SEQUENCE [LARGE SCALE GENOMIC DNA]</scope>
    <source>
        <strain evidence="2 3">DSM 26720</strain>
    </source>
</reference>
<name>A0A364JS93_9HYPH</name>
<evidence type="ECO:0000313" key="3">
    <source>
        <dbReference type="Proteomes" id="UP000249453"/>
    </source>
</evidence>
<dbReference type="EMBL" id="QLMK01000022">
    <property type="protein sequence ID" value="RAK25606.1"/>
    <property type="molecule type" value="Genomic_DNA"/>
</dbReference>
<evidence type="ECO:0000259" key="1">
    <source>
        <dbReference type="Pfam" id="PF02954"/>
    </source>
</evidence>
<comment type="caution">
    <text evidence="2">The sequence shown here is derived from an EMBL/GenBank/DDBJ whole genome shotgun (WGS) entry which is preliminary data.</text>
</comment>
<dbReference type="GO" id="GO:0043565">
    <property type="term" value="F:sequence-specific DNA binding"/>
    <property type="evidence" value="ECO:0007669"/>
    <property type="project" value="InterPro"/>
</dbReference>
<gene>
    <name evidence="2" type="ORF">C7374_12223</name>
</gene>